<organism evidence="2 3">
    <name type="scientific">Inhella crocodyli</name>
    <dbReference type="NCBI Taxonomy" id="2499851"/>
    <lineage>
        <taxon>Bacteria</taxon>
        <taxon>Pseudomonadati</taxon>
        <taxon>Pseudomonadota</taxon>
        <taxon>Betaproteobacteria</taxon>
        <taxon>Burkholderiales</taxon>
        <taxon>Sphaerotilaceae</taxon>
        <taxon>Inhella</taxon>
    </lineage>
</organism>
<sequence>MLKTAMRALPLSGLALVTALLPGWVAAANLSVQVLDREGKPLRDAVVIAESSQSGPRPTPPAEVTVTQEKMKFIPAVSVVHLSTKVRFTNQDTWDHHVKGGVIQTGNRYAKPDEGYAFRLAGRKSDRAPSSATQSYTEVGPQLLGCHLHGSMQGHLYVTDSPWSGVTDAEGRVELSNVPYGPARVRVWHPDELVPTPVQAVVMTDALGPVKVATQIQARRKRSTEPMPLPGY</sequence>
<evidence type="ECO:0000256" key="1">
    <source>
        <dbReference type="ARBA" id="ARBA00004418"/>
    </source>
</evidence>
<dbReference type="Proteomes" id="UP000288587">
    <property type="component" value="Unassembled WGS sequence"/>
</dbReference>
<accession>A0A437LRQ8</accession>
<protein>
    <submittedName>
        <fullName evidence="2">Plastocyanin</fullName>
    </submittedName>
</protein>
<dbReference type="SUPFAM" id="SSF49464">
    <property type="entry name" value="Carboxypeptidase regulatory domain-like"/>
    <property type="match status" value="1"/>
</dbReference>
<name>A0A437LRQ8_9BURK</name>
<dbReference type="Gene3D" id="2.60.40.420">
    <property type="entry name" value="Cupredoxins - blue copper proteins"/>
    <property type="match status" value="1"/>
</dbReference>
<evidence type="ECO:0000313" key="3">
    <source>
        <dbReference type="Proteomes" id="UP000288587"/>
    </source>
</evidence>
<reference evidence="2 3" key="1">
    <citation type="submission" date="2019-01" db="EMBL/GenBank/DDBJ databases">
        <authorList>
            <person name="Chen W.-M."/>
        </authorList>
    </citation>
    <scope>NUCLEOTIDE SEQUENCE [LARGE SCALE GENOMIC DNA]</scope>
    <source>
        <strain evidence="2 3">CCP-18</strain>
    </source>
</reference>
<dbReference type="GO" id="GO:0042597">
    <property type="term" value="C:periplasmic space"/>
    <property type="evidence" value="ECO:0007669"/>
    <property type="project" value="UniProtKB-SubCell"/>
</dbReference>
<dbReference type="RefSeq" id="WP_127680884.1">
    <property type="nucleotide sequence ID" value="NZ_SACM01000001.1"/>
</dbReference>
<dbReference type="SUPFAM" id="SSF49503">
    <property type="entry name" value="Cupredoxins"/>
    <property type="match status" value="1"/>
</dbReference>
<dbReference type="InterPro" id="IPR008972">
    <property type="entry name" value="Cupredoxin"/>
</dbReference>
<comment type="subcellular location">
    <subcellularLocation>
        <location evidence="1">Periplasm</location>
    </subcellularLocation>
</comment>
<evidence type="ECO:0000313" key="2">
    <source>
        <dbReference type="EMBL" id="RVT88080.1"/>
    </source>
</evidence>
<dbReference type="InterPro" id="IPR008969">
    <property type="entry name" value="CarboxyPept-like_regulatory"/>
</dbReference>
<proteinExistence type="predicted"/>
<dbReference type="EMBL" id="SACM01000001">
    <property type="protein sequence ID" value="RVT88080.1"/>
    <property type="molecule type" value="Genomic_DNA"/>
</dbReference>
<dbReference type="OrthoDB" id="9772097at2"/>
<keyword evidence="3" id="KW-1185">Reference proteome</keyword>
<dbReference type="AlphaFoldDB" id="A0A437LRQ8"/>
<comment type="caution">
    <text evidence="2">The sequence shown here is derived from an EMBL/GenBank/DDBJ whole genome shotgun (WGS) entry which is preliminary data.</text>
</comment>
<gene>
    <name evidence="2" type="ORF">EOD73_03485</name>
</gene>